<accession>A0A482WBC5</accession>
<protein>
    <submittedName>
        <fullName evidence="1">Uncharacterized protein</fullName>
    </submittedName>
</protein>
<name>A0A482WBC5_ASBVE</name>
<dbReference type="AlphaFoldDB" id="A0A482WBC5"/>
<comment type="caution">
    <text evidence="1">The sequence shown here is derived from an EMBL/GenBank/DDBJ whole genome shotgun (WGS) entry which is preliminary data.</text>
</comment>
<keyword evidence="2" id="KW-1185">Reference proteome</keyword>
<gene>
    <name evidence="1" type="ORF">BDFB_003189</name>
</gene>
<dbReference type="OrthoDB" id="10367933at2759"/>
<evidence type="ECO:0000313" key="1">
    <source>
        <dbReference type="EMBL" id="RZC42364.1"/>
    </source>
</evidence>
<evidence type="ECO:0000313" key="2">
    <source>
        <dbReference type="Proteomes" id="UP000292052"/>
    </source>
</evidence>
<dbReference type="EMBL" id="QDEB01008540">
    <property type="protein sequence ID" value="RZC42364.1"/>
    <property type="molecule type" value="Genomic_DNA"/>
</dbReference>
<dbReference type="Proteomes" id="UP000292052">
    <property type="component" value="Unassembled WGS sequence"/>
</dbReference>
<sequence length="144" mass="16593">MAPLRVAVERIGPGIRQDAPHRVARWRSYTFETEQRDRILAHNWIKFHQSNLYGPYYGPGYMARVLANQANSISSLTDKLNMLSKVVANLRHASCQLTMRFTKPFRMGHTVCAPPETLSKQPICYFHKFGLFNIFLKLLSNAVR</sequence>
<reference evidence="1 2" key="1">
    <citation type="submission" date="2017-03" db="EMBL/GenBank/DDBJ databases">
        <title>Genome of the blue death feigning beetle - Asbolus verrucosus.</title>
        <authorList>
            <person name="Rider S.D."/>
        </authorList>
    </citation>
    <scope>NUCLEOTIDE SEQUENCE [LARGE SCALE GENOMIC DNA]</scope>
    <source>
        <strain evidence="1">Butters</strain>
        <tissue evidence="1">Head and leg muscle</tissue>
    </source>
</reference>
<organism evidence="1 2">
    <name type="scientific">Asbolus verrucosus</name>
    <name type="common">Desert ironclad beetle</name>
    <dbReference type="NCBI Taxonomy" id="1661398"/>
    <lineage>
        <taxon>Eukaryota</taxon>
        <taxon>Metazoa</taxon>
        <taxon>Ecdysozoa</taxon>
        <taxon>Arthropoda</taxon>
        <taxon>Hexapoda</taxon>
        <taxon>Insecta</taxon>
        <taxon>Pterygota</taxon>
        <taxon>Neoptera</taxon>
        <taxon>Endopterygota</taxon>
        <taxon>Coleoptera</taxon>
        <taxon>Polyphaga</taxon>
        <taxon>Cucujiformia</taxon>
        <taxon>Tenebrionidae</taxon>
        <taxon>Pimeliinae</taxon>
        <taxon>Asbolus</taxon>
    </lineage>
</organism>
<proteinExistence type="predicted"/>